<dbReference type="Proteomes" id="UP001617427">
    <property type="component" value="Unassembled WGS sequence"/>
</dbReference>
<name>A0ABW8EX16_9BURK</name>
<gene>
    <name evidence="2" type="ORF">ACIPEN_09245</name>
</gene>
<protein>
    <submittedName>
        <fullName evidence="2">Uncharacterized protein</fullName>
    </submittedName>
</protein>
<comment type="caution">
    <text evidence="2">The sequence shown here is derived from an EMBL/GenBank/DDBJ whole genome shotgun (WGS) entry which is preliminary data.</text>
</comment>
<dbReference type="RefSeq" id="WP_050470205.1">
    <property type="nucleotide sequence ID" value="NZ_JBIUZV010000004.1"/>
</dbReference>
<feature type="compositionally biased region" description="Basic and acidic residues" evidence="1">
    <location>
        <begin position="10"/>
        <end position="21"/>
    </location>
</feature>
<sequence length="68" mass="7473">MARKSIPQESRQDPGFIRDPDGFINVPVSKETREQLHALKVSMQVASQAEVIEKAIAIVSAIDAAVRK</sequence>
<feature type="region of interest" description="Disordered" evidence="1">
    <location>
        <begin position="1"/>
        <end position="22"/>
    </location>
</feature>
<evidence type="ECO:0000313" key="2">
    <source>
        <dbReference type="EMBL" id="MFJ3046004.1"/>
    </source>
</evidence>
<dbReference type="EMBL" id="JBIUZV010000004">
    <property type="protein sequence ID" value="MFJ3046004.1"/>
    <property type="molecule type" value="Genomic_DNA"/>
</dbReference>
<keyword evidence="3" id="KW-1185">Reference proteome</keyword>
<evidence type="ECO:0000313" key="3">
    <source>
        <dbReference type="Proteomes" id="UP001617427"/>
    </source>
</evidence>
<proteinExistence type="predicted"/>
<reference evidence="2 3" key="1">
    <citation type="submission" date="2024-10" db="EMBL/GenBank/DDBJ databases">
        <title>The Natural Products Discovery Center: Release of the First 8490 Sequenced Strains for Exploring Actinobacteria Biosynthetic Diversity.</title>
        <authorList>
            <person name="Kalkreuter E."/>
            <person name="Kautsar S.A."/>
            <person name="Yang D."/>
            <person name="Bader C.D."/>
            <person name="Teijaro C.N."/>
            <person name="Fluegel L."/>
            <person name="Davis C.M."/>
            <person name="Simpson J.R."/>
            <person name="Lauterbach L."/>
            <person name="Steele A.D."/>
            <person name="Gui C."/>
            <person name="Meng S."/>
            <person name="Li G."/>
            <person name="Viehrig K."/>
            <person name="Ye F."/>
            <person name="Su P."/>
            <person name="Kiefer A.F."/>
            <person name="Nichols A."/>
            <person name="Cepeda A.J."/>
            <person name="Yan W."/>
            <person name="Fan B."/>
            <person name="Jiang Y."/>
            <person name="Adhikari A."/>
            <person name="Zheng C.-J."/>
            <person name="Schuster L."/>
            <person name="Cowan T.M."/>
            <person name="Smanski M.J."/>
            <person name="Chevrette M.G."/>
            <person name="De Carvalho L.P.S."/>
            <person name="Shen B."/>
        </authorList>
    </citation>
    <scope>NUCLEOTIDE SEQUENCE [LARGE SCALE GENOMIC DNA]</scope>
    <source>
        <strain evidence="2 3">NPDC087045</strain>
    </source>
</reference>
<evidence type="ECO:0000256" key="1">
    <source>
        <dbReference type="SAM" id="MobiDB-lite"/>
    </source>
</evidence>
<accession>A0ABW8EX16</accession>
<organism evidence="2 3">
    <name type="scientific">Herbaspirillum chlorophenolicum</name>
    <dbReference type="NCBI Taxonomy" id="211589"/>
    <lineage>
        <taxon>Bacteria</taxon>
        <taxon>Pseudomonadati</taxon>
        <taxon>Pseudomonadota</taxon>
        <taxon>Betaproteobacteria</taxon>
        <taxon>Burkholderiales</taxon>
        <taxon>Oxalobacteraceae</taxon>
        <taxon>Herbaspirillum</taxon>
    </lineage>
</organism>